<dbReference type="PANTHER" id="PTHR30483:SF6">
    <property type="entry name" value="PERIPLASMIC BINDING PROTEIN OF ABC TRANSPORTER FOR NATURAL AMINO ACIDS"/>
    <property type="match status" value="1"/>
</dbReference>
<dbReference type="InterPro" id="IPR028081">
    <property type="entry name" value="Leu-bd"/>
</dbReference>
<dbReference type="CDD" id="cd06327">
    <property type="entry name" value="PBP1_SBP-like"/>
    <property type="match status" value="1"/>
</dbReference>
<reference evidence="6" key="1">
    <citation type="submission" date="2016-10" db="EMBL/GenBank/DDBJ databases">
        <authorList>
            <person name="Varghese N."/>
            <person name="Submissions S."/>
        </authorList>
    </citation>
    <scope>NUCLEOTIDE SEQUENCE [LARGE SCALE GENOMIC DNA]</scope>
    <source>
        <strain evidence="6">CCTCC 2012022</strain>
    </source>
</reference>
<accession>A0A1H2E354</accession>
<proteinExistence type="inferred from homology"/>
<dbReference type="OrthoDB" id="5794591at2"/>
<organism evidence="5 6">
    <name type="scientific">Geopseudomonas guangdongensis</name>
    <dbReference type="NCBI Taxonomy" id="1245526"/>
    <lineage>
        <taxon>Bacteria</taxon>
        <taxon>Pseudomonadati</taxon>
        <taxon>Pseudomonadota</taxon>
        <taxon>Gammaproteobacteria</taxon>
        <taxon>Pseudomonadales</taxon>
        <taxon>Pseudomonadaceae</taxon>
        <taxon>Geopseudomonas</taxon>
    </lineage>
</organism>
<name>A0A1H2E354_9GAMM</name>
<evidence type="ECO:0000256" key="3">
    <source>
        <dbReference type="SAM" id="SignalP"/>
    </source>
</evidence>
<protein>
    <submittedName>
        <fullName evidence="5">Amino acid/amide ABC transporter substrate-binding protein, HAAT family</fullName>
    </submittedName>
</protein>
<dbReference type="PANTHER" id="PTHR30483">
    <property type="entry name" value="LEUCINE-SPECIFIC-BINDING PROTEIN"/>
    <property type="match status" value="1"/>
</dbReference>
<keyword evidence="2 3" id="KW-0732">Signal</keyword>
<evidence type="ECO:0000313" key="6">
    <source>
        <dbReference type="Proteomes" id="UP000243063"/>
    </source>
</evidence>
<keyword evidence="6" id="KW-1185">Reference proteome</keyword>
<dbReference type="Proteomes" id="UP000243063">
    <property type="component" value="Chromosome I"/>
</dbReference>
<dbReference type="SUPFAM" id="SSF53822">
    <property type="entry name" value="Periplasmic binding protein-like I"/>
    <property type="match status" value="1"/>
</dbReference>
<comment type="similarity">
    <text evidence="1">Belongs to the leucine-binding protein family.</text>
</comment>
<feature type="chain" id="PRO_5009272727" evidence="3">
    <location>
        <begin position="24"/>
        <end position="408"/>
    </location>
</feature>
<dbReference type="STRING" id="1245526.SAMN05216580_0246"/>
<feature type="domain" description="Leucine-binding protein" evidence="4">
    <location>
        <begin position="29"/>
        <end position="366"/>
    </location>
</feature>
<dbReference type="InterPro" id="IPR028082">
    <property type="entry name" value="Peripla_BP_I"/>
</dbReference>
<dbReference type="InterPro" id="IPR051010">
    <property type="entry name" value="BCAA_transport"/>
</dbReference>
<evidence type="ECO:0000256" key="2">
    <source>
        <dbReference type="ARBA" id="ARBA00022729"/>
    </source>
</evidence>
<dbReference type="EMBL" id="LT629780">
    <property type="protein sequence ID" value="SDT89429.1"/>
    <property type="molecule type" value="Genomic_DNA"/>
</dbReference>
<dbReference type="RefSeq" id="WP_090211516.1">
    <property type="nucleotide sequence ID" value="NZ_LT629780.1"/>
</dbReference>
<evidence type="ECO:0000259" key="4">
    <source>
        <dbReference type="Pfam" id="PF13458"/>
    </source>
</evidence>
<sequence length="408" mass="43798">MKVFQKTAIAMFASSLVAGTAQASISNDEIRIGYLADMSGTYRDLAGPGGLEALQMAVEDFGGSVDGKKIVVFSADDLNKPDVGANTVRQWVDERNVDMVTGLVATSVVLAAAKVVEQSDKLALISGAASSSITNEFCSPNHIHWTYDTYAMANGTAKAMVQNGGKSWYMLTADYAFGHSLASDITKVVTEGGGKVLGEVRHPFPSSDFSSYVLQAQGSGAEVIALANAGADTVNALKTASQFGVTQSGQKLAGMVVFLNDIHAMGLDVTQGLQLTTGWYWDMNDETRAWAQRYYERVKRMPTMAQAGVYSATMHYLNAVKATGSDDTKTVRAKMAATPINDMFAKGGQIREDGRMVHDMYLVQVKTPAESKGEWDLYKIVSTIPGEQAYRPLAESQCKLVTGKVAQN</sequence>
<feature type="signal peptide" evidence="3">
    <location>
        <begin position="1"/>
        <end position="23"/>
    </location>
</feature>
<dbReference type="Pfam" id="PF13458">
    <property type="entry name" value="Peripla_BP_6"/>
    <property type="match status" value="1"/>
</dbReference>
<dbReference type="AlphaFoldDB" id="A0A1H2E354"/>
<evidence type="ECO:0000313" key="5">
    <source>
        <dbReference type="EMBL" id="SDT89429.1"/>
    </source>
</evidence>
<evidence type="ECO:0000256" key="1">
    <source>
        <dbReference type="ARBA" id="ARBA00010062"/>
    </source>
</evidence>
<dbReference type="Gene3D" id="3.40.50.2300">
    <property type="match status" value="2"/>
</dbReference>
<gene>
    <name evidence="5" type="ORF">SAMN05216580_0246</name>
</gene>